<feature type="non-terminal residue" evidence="3">
    <location>
        <position position="347"/>
    </location>
</feature>
<protein>
    <recommendedName>
        <fullName evidence="2">F-box domain-containing protein</fullName>
    </recommendedName>
</protein>
<feature type="region of interest" description="Disordered" evidence="1">
    <location>
        <begin position="19"/>
        <end position="49"/>
    </location>
</feature>
<dbReference type="PANTHER" id="PTHR13382">
    <property type="entry name" value="MITOCHONDRIAL ATP SYNTHASE COUPLING FACTOR B"/>
    <property type="match status" value="1"/>
</dbReference>
<dbReference type="SMART" id="SM00367">
    <property type="entry name" value="LRR_CC"/>
    <property type="match status" value="7"/>
</dbReference>
<proteinExistence type="predicted"/>
<evidence type="ECO:0000256" key="1">
    <source>
        <dbReference type="SAM" id="MobiDB-lite"/>
    </source>
</evidence>
<evidence type="ECO:0000259" key="2">
    <source>
        <dbReference type="PROSITE" id="PS50181"/>
    </source>
</evidence>
<feature type="compositionally biased region" description="Low complexity" evidence="1">
    <location>
        <begin position="22"/>
        <end position="49"/>
    </location>
</feature>
<dbReference type="SMART" id="SM00256">
    <property type="entry name" value="FBOX"/>
    <property type="match status" value="1"/>
</dbReference>
<name>A0A816H1G6_ADIRI</name>
<dbReference type="Proteomes" id="UP000663828">
    <property type="component" value="Unassembled WGS sequence"/>
</dbReference>
<organism evidence="3 4">
    <name type="scientific">Adineta ricciae</name>
    <name type="common">Rotifer</name>
    <dbReference type="NCBI Taxonomy" id="249248"/>
    <lineage>
        <taxon>Eukaryota</taxon>
        <taxon>Metazoa</taxon>
        <taxon>Spiralia</taxon>
        <taxon>Gnathifera</taxon>
        <taxon>Rotifera</taxon>
        <taxon>Eurotatoria</taxon>
        <taxon>Bdelloidea</taxon>
        <taxon>Adinetida</taxon>
        <taxon>Adinetidae</taxon>
        <taxon>Adineta</taxon>
    </lineage>
</organism>
<feature type="domain" description="F-box" evidence="2">
    <location>
        <begin position="104"/>
        <end position="150"/>
    </location>
</feature>
<dbReference type="AlphaFoldDB" id="A0A816H1G6"/>
<dbReference type="InterPro" id="IPR001611">
    <property type="entry name" value="Leu-rich_rpt"/>
</dbReference>
<reference evidence="3" key="1">
    <citation type="submission" date="2021-02" db="EMBL/GenBank/DDBJ databases">
        <authorList>
            <person name="Nowell W R."/>
        </authorList>
    </citation>
    <scope>NUCLEOTIDE SEQUENCE</scope>
</reference>
<dbReference type="Pfam" id="PF13516">
    <property type="entry name" value="LRR_6"/>
    <property type="match status" value="2"/>
</dbReference>
<evidence type="ECO:0000313" key="3">
    <source>
        <dbReference type="EMBL" id="CAF1681939.1"/>
    </source>
</evidence>
<dbReference type="InterPro" id="IPR032675">
    <property type="entry name" value="LRR_dom_sf"/>
</dbReference>
<sequence length="347" mass="39177">MAALRTLFKRTASQNSNQLSAISINTDSTSDSSTNEHLNNPNNENYSSTSTLGVLTITNDDSLRRPLLRIHSRQPKRNIFSCFINNNSTLMDSPEEQVLDENICLIDKTLPKELLLRILSHLDYKSLCRCAQVSKYWNALALDGSNWQSINLKSYQRDVDGMVLENLSRQCGSFLKRLNIENCKYITDHNMRTLANNCPNLEQLIVKHCTKLSNSTLYHLSKHCPYLKYINIASCHHIDDQGIKMISSSCSDLEWCDISWCMSITENGIRNLAESCPKLQVFKAEGCTHMTNKAAKELAMNCPNLSVLDLNRCSSLTDDGLTILAERCISLETLIIANCRNLTDETL</sequence>
<evidence type="ECO:0000313" key="4">
    <source>
        <dbReference type="Proteomes" id="UP000663828"/>
    </source>
</evidence>
<dbReference type="InterPro" id="IPR006553">
    <property type="entry name" value="Leu-rich_rpt_Cys-con_subtyp"/>
</dbReference>
<dbReference type="InterPro" id="IPR050648">
    <property type="entry name" value="F-box_LRR-repeat"/>
</dbReference>
<comment type="caution">
    <text evidence="3">The sequence shown here is derived from an EMBL/GenBank/DDBJ whole genome shotgun (WGS) entry which is preliminary data.</text>
</comment>
<dbReference type="GO" id="GO:0005737">
    <property type="term" value="C:cytoplasm"/>
    <property type="evidence" value="ECO:0007669"/>
    <property type="project" value="TreeGrafter"/>
</dbReference>
<dbReference type="Gene3D" id="3.80.10.10">
    <property type="entry name" value="Ribonuclease Inhibitor"/>
    <property type="match status" value="1"/>
</dbReference>
<dbReference type="SUPFAM" id="SSF52047">
    <property type="entry name" value="RNI-like"/>
    <property type="match status" value="1"/>
</dbReference>
<accession>A0A816H1G6</accession>
<gene>
    <name evidence="3" type="ORF">XAT740_LOCUS60782</name>
</gene>
<dbReference type="EMBL" id="CAJNOR010015341">
    <property type="protein sequence ID" value="CAF1681939.1"/>
    <property type="molecule type" value="Genomic_DNA"/>
</dbReference>
<dbReference type="PROSITE" id="PS50181">
    <property type="entry name" value="FBOX"/>
    <property type="match status" value="1"/>
</dbReference>
<dbReference type="Pfam" id="PF12937">
    <property type="entry name" value="F-box-like"/>
    <property type="match status" value="1"/>
</dbReference>
<dbReference type="InterPro" id="IPR001810">
    <property type="entry name" value="F-box_dom"/>
</dbReference>
<keyword evidence="4" id="KW-1185">Reference proteome</keyword>